<gene>
    <name evidence="2" type="ORF">DT594_00105</name>
</gene>
<dbReference type="RefSeq" id="WP_149330828.1">
    <property type="nucleotide sequence ID" value="NZ_QOVF01000001.1"/>
</dbReference>
<dbReference type="InterPro" id="IPR008136">
    <property type="entry name" value="CinA_C"/>
</dbReference>
<keyword evidence="2" id="KW-0378">Hydrolase</keyword>
<dbReference type="EMBL" id="QOVF01000001">
    <property type="protein sequence ID" value="KAA0695818.1"/>
    <property type="molecule type" value="Genomic_DNA"/>
</dbReference>
<organism evidence="2 3">
    <name type="scientific">Halopseudomonas laoshanensis</name>
    <dbReference type="NCBI Taxonomy" id="2268758"/>
    <lineage>
        <taxon>Bacteria</taxon>
        <taxon>Pseudomonadati</taxon>
        <taxon>Pseudomonadota</taxon>
        <taxon>Gammaproteobacteria</taxon>
        <taxon>Pseudomonadales</taxon>
        <taxon>Pseudomonadaceae</taxon>
        <taxon>Halopseudomonas</taxon>
    </lineage>
</organism>
<dbReference type="Gene3D" id="3.90.950.20">
    <property type="entry name" value="CinA-like"/>
    <property type="match status" value="1"/>
</dbReference>
<accession>A0A7V7KWQ1</accession>
<evidence type="ECO:0000313" key="3">
    <source>
        <dbReference type="Proteomes" id="UP000463138"/>
    </source>
</evidence>
<evidence type="ECO:0000313" key="2">
    <source>
        <dbReference type="EMBL" id="KAA0695818.1"/>
    </source>
</evidence>
<evidence type="ECO:0000259" key="1">
    <source>
        <dbReference type="Pfam" id="PF02464"/>
    </source>
</evidence>
<protein>
    <submittedName>
        <fullName evidence="2">Nicotinamide-nucleotide amidohydrolase family protein</fullName>
    </submittedName>
</protein>
<dbReference type="Pfam" id="PF02464">
    <property type="entry name" value="CinA"/>
    <property type="match status" value="1"/>
</dbReference>
<comment type="caution">
    <text evidence="2">The sequence shown here is derived from an EMBL/GenBank/DDBJ whole genome shotgun (WGS) entry which is preliminary data.</text>
</comment>
<dbReference type="NCBIfam" id="TIGR00199">
    <property type="entry name" value="PncC_domain"/>
    <property type="match status" value="1"/>
</dbReference>
<dbReference type="AlphaFoldDB" id="A0A7V7KWQ1"/>
<keyword evidence="3" id="KW-1185">Reference proteome</keyword>
<reference evidence="2 3" key="1">
    <citation type="submission" date="2018-07" db="EMBL/GenBank/DDBJ databases">
        <title>Pseudomonas laoshanensis sp. nov., isolated from soil.</title>
        <authorList>
            <person name="Sun J."/>
            <person name="Yu L."/>
            <person name="Wang M."/>
            <person name="Zhang C."/>
        </authorList>
    </citation>
    <scope>NUCLEOTIDE SEQUENCE [LARGE SCALE GENOMIC DNA]</scope>
    <source>
        <strain evidence="2 3">Y22</strain>
    </source>
</reference>
<dbReference type="SUPFAM" id="SSF142433">
    <property type="entry name" value="CinA-like"/>
    <property type="match status" value="1"/>
</dbReference>
<dbReference type="Proteomes" id="UP000463138">
    <property type="component" value="Unassembled WGS sequence"/>
</dbReference>
<dbReference type="GO" id="GO:0016787">
    <property type="term" value="F:hydrolase activity"/>
    <property type="evidence" value="ECO:0007669"/>
    <property type="project" value="UniProtKB-KW"/>
</dbReference>
<proteinExistence type="predicted"/>
<dbReference type="OrthoDB" id="9801454at2"/>
<name>A0A7V7KWQ1_9GAMM</name>
<feature type="domain" description="CinA C-terminal" evidence="1">
    <location>
        <begin position="10"/>
        <end position="162"/>
    </location>
</feature>
<dbReference type="InterPro" id="IPR036653">
    <property type="entry name" value="CinA-like_C"/>
</dbReference>
<sequence>MSQYDPLIDSAAARLGNALRREGLLVTAAESCTGGGICEAITRVSGSSAWFHSGFVTYANHSKARWLNVSEADLAAHGAVSEPVVRAMALGALEAAEADLAVAVSGIAGPDGGSPDKPVGTVWFAWTSKGGETLSLCKRLQGSRREVRAQTVLHALEGLLKLIERRAVRQSSG</sequence>